<feature type="domain" description="EGF-like" evidence="2">
    <location>
        <begin position="211"/>
        <end position="251"/>
    </location>
</feature>
<feature type="domain" description="EGF-like" evidence="2">
    <location>
        <begin position="707"/>
        <end position="749"/>
    </location>
</feature>
<proteinExistence type="predicted"/>
<gene>
    <name evidence="3" type="ORF">POCTA_138.1.T0450012</name>
</gene>
<dbReference type="InterPro" id="IPR000742">
    <property type="entry name" value="EGF"/>
</dbReference>
<dbReference type="SMART" id="SM00181">
    <property type="entry name" value="EGF"/>
    <property type="match status" value="11"/>
</dbReference>
<dbReference type="EMBL" id="CAJJDP010000045">
    <property type="protein sequence ID" value="CAD8164366.1"/>
    <property type="molecule type" value="Genomic_DNA"/>
</dbReference>
<keyword evidence="1" id="KW-1133">Transmembrane helix</keyword>
<name>A0A8S1UPH6_PAROT</name>
<reference evidence="3" key="1">
    <citation type="submission" date="2021-01" db="EMBL/GenBank/DDBJ databases">
        <authorList>
            <consortium name="Genoscope - CEA"/>
            <person name="William W."/>
        </authorList>
    </citation>
    <scope>NUCLEOTIDE SEQUENCE</scope>
</reference>
<dbReference type="PANTHER" id="PTHR15332:SF175">
    <property type="entry name" value="PROPROTEIN CONVERTASE SUBTILISIN_KEXIN TYPE 5-LIKE"/>
    <property type="match status" value="1"/>
</dbReference>
<evidence type="ECO:0000313" key="4">
    <source>
        <dbReference type="Proteomes" id="UP000683925"/>
    </source>
</evidence>
<feature type="transmembrane region" description="Helical" evidence="1">
    <location>
        <begin position="375"/>
        <end position="398"/>
    </location>
</feature>
<keyword evidence="4" id="KW-1185">Reference proteome</keyword>
<evidence type="ECO:0000313" key="3">
    <source>
        <dbReference type="EMBL" id="CAD8164366.1"/>
    </source>
</evidence>
<feature type="transmembrane region" description="Helical" evidence="1">
    <location>
        <begin position="2177"/>
        <end position="2203"/>
    </location>
</feature>
<feature type="domain" description="EGF-like" evidence="2">
    <location>
        <begin position="259"/>
        <end position="300"/>
    </location>
</feature>
<feature type="domain" description="EGF-like" evidence="2">
    <location>
        <begin position="845"/>
        <end position="882"/>
    </location>
</feature>
<feature type="domain" description="EGF-like" evidence="2">
    <location>
        <begin position="795"/>
        <end position="825"/>
    </location>
</feature>
<sequence>MCYQCSYRCAECSGTVDNCQSCPEYSYRELGVDNSCSCPIGSYDQINNPKCLICHYTCMTCNGSSLNQCTSCNPSSRRNLDNLNQCLCVSKYYDDGKQSECQGCDGSCLTCKDSSLNCSSCKTGKYLDGNSCKCLTKLQGAPISSYQIQGKQDCQNCHFSCLSCNGSSATQCTSCLASEMRELQETSCVCIPHYFNIGKPSCQICNYKCETCDKLENYCLTCSASSVRVLNNSQCLCPSGYFDDGLDLICQKCHYSCLQCSSISKHCDSCTSTSHRYLDPILFNCRCLESYYDSGIDSCEKCHYSCFTCNQNGPESCNSCIFASLSFRVLNQNICQSLDGYFDDGFSSNCMKCSIKCLSCNHTADFYIWREATAIAILVFLKLILKFVVNVILVAIFYCTSCKPMKILTNNICQCVDGTYESGDDHSCLFCHPTCLTCFNTPNYCTTCSADNFRIFQSGNVCICQNGFYEDSLNLACKQCDISCLTCSTIATYCTSCDPLLNLNLSVQNECVCQANYFFNYTSKKCQACNSTCKECKEMANQYISIKITLNVHAEMVFICQKCMISSMQCSSCEPLYFRILNITQQCICQEGYYDIGIEMCQKCNNICKTCQSTSTYCQSCFEAEQHRILSLNACTCQIGYFDNGQFVCQKCSNSCLTCNGRKDNCTSCDTNQFRIDQSIIKKCPCMAGFYSDVDEICQKCNIKCNTCQITKDNCTSCQISQFSNRFTIFKNCNCKDGYYDDGITLECKKCSYPCKICQISSTNCQLCSSKLRNIPPTCDCQIGYFENHDSLCEPCQFQCQTCKTIASNCLTCKEGRVTKLCLCQDGYFEAQQILCIQCENKCLTCSNTSTNCLQCKGDRVNNPNCICPDGFYDDLESEYCLQCPGFCRTCNLQGCLSCLGNRMLTTDMICDEPLHSKCHFTTPWCSTCEVAILQARLSDDLLSIQISFDFPLNRNYFMSQFQENICSKIFSEQTQVQLGKSPQCYLLQNDDTIFHIKLGHMATIIPGDHLIFQEQKFGFDGCLIKLSIFIFNQLQKPLNPYPPKIDYDIPTYILNPCDENAIYRQSQSNNGLRNLQNISWTYQVIGSNGNGDLDSFIQILNNFQLLELIIPFDTLPKQSSITFVVNFKNFVLEESTSTISVQTHSGKFPTILLVSKQKFYSFENVILQFLIRKKDCSDQNAIIIDNSNYLVQLFEVKRNDSYSRPSKVNFSALISQTEFNVTVQSYLLTPKTTYTFQQNIVEPLSDFSTSRNITIEIISAGILCMFNGTKKQQNYRKDTYIQILCKDLDQKQEWNQDKAINFYVQCIDLVQNRDCFDIKGKAIKINETDYTQIIPSSTIAPFSIQTWQVVVWKNQQKYNFNQNIVFLEDEYSLLEVNYNQGYLMRAVNNYENLEFNINIPFENRQYLLEYYVAFIYNYQIINVMSSQYNQYQFRIFDIFQQFDNGKIINLKFLAQFTDQIMPNQADLNLTVNLQPNCYFAQESQNAQALKPIQFIVNCDFNENYPLQFQMRYFISYQDYKDFENLKSDYSLILNSYQASNIFKTFLPSNSENIIMIQAMDSQGSYTNIYKQVNVAKDILDCTNAQFSTFIFQHQIALLLEILLNHQEQQNCMKLSIQLISNIKNYFISEKLNDQLLAYQTLSLYKRLIFQQDNLKSKTRLLTEQSQIRCFNNLTQTFQSERNHAYNYSTNTQSSLIQEIQYIKNVYTNLNLQRINLENEIFDNEFILDEKLFQKKQAVIDALSIMLLYIDDVFVKILKIQIKSPQEQNQLFQIAQVIFQLVEKITKETVVKAKVNDQQLTIQGQILKWSVIKLTKDTFDKLFDLEKELLDAFVDFVQKEELDINFNPYNLSTQFQNQLSLLFNQSTLEIDEQVFKKTRLQNHLYDHRYVEYLGSLKQYAVDMIRYPKCLEIDQKSDKYIYFQSCVQINGIGEVVLCKLLVEESDNTTVQVSCLCQQIGSIILVRYSNHSTSNGDNTQRIGHEYKKFNTQLNINEQPIILFHGIFMVFVTFCFLSQLGQKKNQSHFKAIYQNQIQLLKITQLIRKKNYYFTLEICMFIKNDIHELLSVFFFNSAVIRRSFTFLQPSLKISFYIPIICFEIGWLINIPIFAFLIMNALIFLIIKIAFKILQVPYRFKGGWRILIVLVYLSLHIFSYCVSLILIMKCDLVDFKAFNQQISLILVLSLFINFLMLEPIMIYFRIIIMKFVIEKSEREPEILISTSVIFLFSTKFQMKFLGHLQYYEQSRQNKLIISIYIYIQMSNFIQFNQYFIYQMLCYQKHITYKQKHQSFSIFQNF</sequence>
<dbReference type="InterPro" id="IPR006212">
    <property type="entry name" value="Furin_repeat"/>
</dbReference>
<dbReference type="OrthoDB" id="300641at2759"/>
<feature type="domain" description="EGF-like" evidence="2">
    <location>
        <begin position="610"/>
        <end position="650"/>
    </location>
</feature>
<feature type="domain" description="EGF-like" evidence="2">
    <location>
        <begin position="486"/>
        <end position="527"/>
    </location>
</feature>
<dbReference type="PANTHER" id="PTHR15332">
    <property type="entry name" value="PROPROTEIN CONVERTASE SUBTILISIN_KEXIN TYPE 5-LIKE"/>
    <property type="match status" value="1"/>
</dbReference>
<dbReference type="Proteomes" id="UP000683925">
    <property type="component" value="Unassembled WGS sequence"/>
</dbReference>
<feature type="transmembrane region" description="Helical" evidence="1">
    <location>
        <begin position="2110"/>
        <end position="2129"/>
    </location>
</feature>
<accession>A0A8S1UPH6</accession>
<feature type="transmembrane region" description="Helical" evidence="1">
    <location>
        <begin position="2141"/>
        <end position="2162"/>
    </location>
</feature>
<evidence type="ECO:0000259" key="2">
    <source>
        <dbReference type="SMART" id="SM00181"/>
    </source>
</evidence>
<feature type="domain" description="EGF-like" evidence="2">
    <location>
        <begin position="562"/>
        <end position="602"/>
    </location>
</feature>
<keyword evidence="1" id="KW-0812">Transmembrane</keyword>
<organism evidence="3 4">
    <name type="scientific">Paramecium octaurelia</name>
    <dbReference type="NCBI Taxonomy" id="43137"/>
    <lineage>
        <taxon>Eukaryota</taxon>
        <taxon>Sar</taxon>
        <taxon>Alveolata</taxon>
        <taxon>Ciliophora</taxon>
        <taxon>Intramacronucleata</taxon>
        <taxon>Oligohymenophorea</taxon>
        <taxon>Peniculida</taxon>
        <taxon>Parameciidae</taxon>
        <taxon>Paramecium</taxon>
    </lineage>
</organism>
<protein>
    <recommendedName>
        <fullName evidence="2">EGF-like domain-containing protein</fullName>
    </recommendedName>
</protein>
<feature type="domain" description="EGF-like" evidence="2">
    <location>
        <begin position="757"/>
        <end position="794"/>
    </location>
</feature>
<keyword evidence="1" id="KW-0472">Membrane</keyword>
<evidence type="ECO:0000256" key="1">
    <source>
        <dbReference type="SAM" id="Phobius"/>
    </source>
</evidence>
<dbReference type="SMART" id="SM00261">
    <property type="entry name" value="FU"/>
    <property type="match status" value="17"/>
</dbReference>
<feature type="domain" description="EGF-like" evidence="2">
    <location>
        <begin position="100"/>
        <end position="133"/>
    </location>
</feature>
<comment type="caution">
    <text evidence="3">The sequence shown here is derived from an EMBL/GenBank/DDBJ whole genome shotgun (WGS) entry which is preliminary data.</text>
</comment>
<dbReference type="CDD" id="cd00064">
    <property type="entry name" value="FU"/>
    <property type="match status" value="2"/>
</dbReference>
<feature type="domain" description="EGF-like" evidence="2">
    <location>
        <begin position="11"/>
        <end position="52"/>
    </location>
</feature>